<protein>
    <submittedName>
        <fullName evidence="3">STRUCTURAL MAINTENANCE OF CHROMOSOMES PROTEIN</fullName>
    </submittedName>
</protein>
<dbReference type="EMBL" id="BK016136">
    <property type="protein sequence ID" value="DAF97702.1"/>
    <property type="molecule type" value="Genomic_DNA"/>
</dbReference>
<sequence length="890" mass="101159">MRLLYLRLVNYIGVYNGRADNVLEVDLSNSTSNLVIIRGPNGSGKSTLLKALSPLMDDSASFIPGMEAKKLLRYLFKGEIYEIEYTHTVKTDGSRGPTKLQIYRGSSREPLNPTMNVSSGKEIIYSLFNLDTNFLTLTQLSSEDRGLADKKPYERKKFVNSIINGIEVYNNFYKIITKKHSTCKSMISSLSSKISRLGNTEELHAKLVQINSQIENITADRDKLILEIAKISSKIDILSGESNIDAYYTIKKEIEDLRASCKEDINTVLDMYQNSVEYKDFSDFFITVSNNIDRYQNELLNLEKAKSKLDAELEHLNKSNNELFLKKSSLTKELEAMNISDISEGDISIYNESMSKLDELNEALKDSRFNSSKEVDSMINAIDMIYKAIESILNNLDHTTRDEQLRFINIFISGGLVFKDISKSISKEIEERLRRIADLDAEIKFNKALSDKASSIALRPKECKIDSCRFIKDALEAYNAKPDEAIDNCMAIKKDIQLELDELSSRLNEQADYKELANRLTHLIGVIKSYRPLFEDSIVDYLLDETNILSIVKDRTLLYNDLNECRGLYNLITMRETYKGNVDRLGKSVTEYNKNKDTIMRTTEELESTSSRISDVAKEIESCKSEISNVDTKLYVVKNKLKISKNSLVILTTTKDKITKYKSLEKDISKYDGIVEQISGLTEDHELLTNQANNVNDDLNRHIAERDSIMSSRTLLEEYTRDIEYYRENYDKLDVIKHYVSPTTGIQTVFMGTYMNSIIVKANELLSLIFNGQFIIQPFVINESEFRIPCLGNGLINDDISSMSTSQICMISMILSFAILSNSSTDYNILKLDEIDGGLDTMNRIQFIGLLKQLISIVGCEQCFLISHNIEYDESTTIIDMGARPVVIGG</sequence>
<feature type="domain" description="Rad50/SbcC-type AAA" evidence="2">
    <location>
        <begin position="23"/>
        <end position="215"/>
    </location>
</feature>
<evidence type="ECO:0000313" key="3">
    <source>
        <dbReference type="EMBL" id="DAF97702.1"/>
    </source>
</evidence>
<evidence type="ECO:0000259" key="2">
    <source>
        <dbReference type="Pfam" id="PF13476"/>
    </source>
</evidence>
<dbReference type="SUPFAM" id="SSF52540">
    <property type="entry name" value="P-loop containing nucleoside triphosphate hydrolases"/>
    <property type="match status" value="1"/>
</dbReference>
<keyword evidence="1" id="KW-0175">Coiled coil</keyword>
<dbReference type="GO" id="GO:0006302">
    <property type="term" value="P:double-strand break repair"/>
    <property type="evidence" value="ECO:0007669"/>
    <property type="project" value="InterPro"/>
</dbReference>
<feature type="coiled-coil region" evidence="1">
    <location>
        <begin position="285"/>
        <end position="322"/>
    </location>
</feature>
<proteinExistence type="predicted"/>
<accession>A0A8S5UTK6</accession>
<dbReference type="PANTHER" id="PTHR32114">
    <property type="entry name" value="ABC TRANSPORTER ABCH.3"/>
    <property type="match status" value="1"/>
</dbReference>
<reference evidence="3" key="1">
    <citation type="journal article" date="2021" name="Proc. Natl. Acad. Sci. U.S.A.">
        <title>A Catalog of Tens of Thousands of Viruses from Human Metagenomes Reveals Hidden Associations with Chronic Diseases.</title>
        <authorList>
            <person name="Tisza M.J."/>
            <person name="Buck C.B."/>
        </authorList>
    </citation>
    <scope>NUCLEOTIDE SEQUENCE</scope>
    <source>
        <strain evidence="3">CtYA416</strain>
    </source>
</reference>
<dbReference type="Gene3D" id="3.40.50.300">
    <property type="entry name" value="P-loop containing nucleotide triphosphate hydrolases"/>
    <property type="match status" value="2"/>
</dbReference>
<name>A0A8S5UTK6_9CAUD</name>
<dbReference type="Pfam" id="PF13476">
    <property type="entry name" value="AAA_23"/>
    <property type="match status" value="1"/>
</dbReference>
<dbReference type="InterPro" id="IPR038729">
    <property type="entry name" value="Rad50/SbcC_AAA"/>
</dbReference>
<organism evidence="3">
    <name type="scientific">Myoviridae sp. ctYA416</name>
    <dbReference type="NCBI Taxonomy" id="2825125"/>
    <lineage>
        <taxon>Viruses</taxon>
        <taxon>Duplodnaviria</taxon>
        <taxon>Heunggongvirae</taxon>
        <taxon>Uroviricota</taxon>
        <taxon>Caudoviricetes</taxon>
    </lineage>
</organism>
<dbReference type="GO" id="GO:0016887">
    <property type="term" value="F:ATP hydrolysis activity"/>
    <property type="evidence" value="ECO:0007669"/>
    <property type="project" value="InterPro"/>
</dbReference>
<dbReference type="PANTHER" id="PTHR32114:SF2">
    <property type="entry name" value="ABC TRANSPORTER ABCH.3"/>
    <property type="match status" value="1"/>
</dbReference>
<evidence type="ECO:0000256" key="1">
    <source>
        <dbReference type="SAM" id="Coils"/>
    </source>
</evidence>
<dbReference type="InterPro" id="IPR027417">
    <property type="entry name" value="P-loop_NTPase"/>
</dbReference>